<feature type="transmembrane region" description="Helical" evidence="1">
    <location>
        <begin position="31"/>
        <end position="50"/>
    </location>
</feature>
<keyword evidence="1" id="KW-0812">Transmembrane</keyword>
<sequence>MMNKNENVINDEKVNIFKYEMSKIKSTWSKVFLITIVIQLLSFMFFSVVGKFDGSSDTISSFQGIIALSNTVTMCGISIYGAVLLRKELVRFYIGDQRNRTFLFPVDRKDLIMKKTSSFFTIILTSFGSALFVSFIVEVVLNLFLKFDSSNIIFEMYLGFVVIVTSCILLFLILILSELISIWKQSEITTVITAVVLMLMFSNFSAMGLMNFPTVTFVSSVMMGLLFSWIFIEFSKTLNKMEVY</sequence>
<accession>A0A430B664</accession>
<dbReference type="Proteomes" id="UP000288028">
    <property type="component" value="Unassembled WGS sequence"/>
</dbReference>
<dbReference type="OrthoDB" id="2200076at2"/>
<protein>
    <submittedName>
        <fullName evidence="2">Accessory regulator AgrC</fullName>
    </submittedName>
</protein>
<feature type="transmembrane region" description="Helical" evidence="1">
    <location>
        <begin position="157"/>
        <end position="176"/>
    </location>
</feature>
<feature type="transmembrane region" description="Helical" evidence="1">
    <location>
        <begin position="118"/>
        <end position="145"/>
    </location>
</feature>
<keyword evidence="1" id="KW-1133">Transmembrane helix</keyword>
<evidence type="ECO:0000256" key="1">
    <source>
        <dbReference type="SAM" id="Phobius"/>
    </source>
</evidence>
<gene>
    <name evidence="2" type="ORF">CBF28_05040</name>
</gene>
<keyword evidence="3" id="KW-1185">Reference proteome</keyword>
<proteinExistence type="predicted"/>
<feature type="transmembrane region" description="Helical" evidence="1">
    <location>
        <begin position="188"/>
        <end position="206"/>
    </location>
</feature>
<evidence type="ECO:0000313" key="3">
    <source>
        <dbReference type="Proteomes" id="UP000288028"/>
    </source>
</evidence>
<reference evidence="2 3" key="1">
    <citation type="submission" date="2017-05" db="EMBL/GenBank/DDBJ databases">
        <title>Vagococcus spp. assemblies.</title>
        <authorList>
            <person name="Gulvik C.A."/>
        </authorList>
    </citation>
    <scope>NUCLEOTIDE SEQUENCE [LARGE SCALE GENOMIC DNA]</scope>
    <source>
        <strain evidence="2 3">SS1714</strain>
    </source>
</reference>
<dbReference type="GeneID" id="95581657"/>
<organism evidence="2 3">
    <name type="scientific">Vagococcus carniphilus</name>
    <dbReference type="NCBI Taxonomy" id="218144"/>
    <lineage>
        <taxon>Bacteria</taxon>
        <taxon>Bacillati</taxon>
        <taxon>Bacillota</taxon>
        <taxon>Bacilli</taxon>
        <taxon>Lactobacillales</taxon>
        <taxon>Enterococcaceae</taxon>
        <taxon>Vagococcus</taxon>
    </lineage>
</organism>
<dbReference type="RefSeq" id="WP_126792602.1">
    <property type="nucleotide sequence ID" value="NZ_CP060720.1"/>
</dbReference>
<feature type="transmembrane region" description="Helical" evidence="1">
    <location>
        <begin position="62"/>
        <end position="85"/>
    </location>
</feature>
<feature type="transmembrane region" description="Helical" evidence="1">
    <location>
        <begin position="212"/>
        <end position="232"/>
    </location>
</feature>
<name>A0A430B664_9ENTE</name>
<comment type="caution">
    <text evidence="2">The sequence shown here is derived from an EMBL/GenBank/DDBJ whole genome shotgun (WGS) entry which is preliminary data.</text>
</comment>
<keyword evidence="1" id="KW-0472">Membrane</keyword>
<dbReference type="AlphaFoldDB" id="A0A430B664"/>
<evidence type="ECO:0000313" key="2">
    <source>
        <dbReference type="EMBL" id="RSU15803.1"/>
    </source>
</evidence>
<dbReference type="EMBL" id="NGKB01000004">
    <property type="protein sequence ID" value="RSU15803.1"/>
    <property type="molecule type" value="Genomic_DNA"/>
</dbReference>